<organism evidence="2">
    <name type="scientific">Citrobacter koseri</name>
    <name type="common">Citrobacter diversus</name>
    <dbReference type="NCBI Taxonomy" id="545"/>
    <lineage>
        <taxon>Bacteria</taxon>
        <taxon>Pseudomonadati</taxon>
        <taxon>Pseudomonadota</taxon>
        <taxon>Gammaproteobacteria</taxon>
        <taxon>Enterobacterales</taxon>
        <taxon>Enterobacteriaceae</taxon>
        <taxon>Citrobacter</taxon>
    </lineage>
</organism>
<sequence length="94" mass="10803">MRYQLVTFDTFMEIKIHALNALINAATLFIVVVGAEYSIYPTQGRHYGLYFPSATGTAVTLFVHEKFLPSRLPPSPVHTSSLHRRYKIYNVNWD</sequence>
<feature type="transmembrane region" description="Helical" evidence="1">
    <location>
        <begin position="21"/>
        <end position="40"/>
    </location>
</feature>
<dbReference type="EMBL" id="LK931337">
    <property type="protein sequence ID" value="CDZ86669.1"/>
    <property type="molecule type" value="Genomic_DNA"/>
</dbReference>
<proteinExistence type="predicted"/>
<accession>A0A078LQM2</accession>
<evidence type="ECO:0000256" key="1">
    <source>
        <dbReference type="SAM" id="Phobius"/>
    </source>
</evidence>
<evidence type="ECO:0000313" key="2">
    <source>
        <dbReference type="EMBL" id="CDZ86669.1"/>
    </source>
</evidence>
<reference evidence="2" key="1">
    <citation type="submission" date="2014-06" db="EMBL/GenBank/DDBJ databases">
        <authorList>
            <person name="Urmite Genomes Urmite Genomes"/>
        </authorList>
    </citation>
    <scope>NUCLEOTIDE SEQUENCE</scope>
</reference>
<protein>
    <submittedName>
        <fullName evidence="2">Uncharacterized protein</fullName>
    </submittedName>
</protein>
<keyword evidence="1" id="KW-0472">Membrane</keyword>
<gene>
    <name evidence="2" type="ORF">BN1086_04921</name>
</gene>
<keyword evidence="1" id="KW-1133">Transmembrane helix</keyword>
<dbReference type="PATRIC" id="fig|545.12.peg.4958"/>
<name>A0A078LQM2_CITKO</name>
<dbReference type="AlphaFoldDB" id="A0A078LQM2"/>
<keyword evidence="1" id="KW-0812">Transmembrane</keyword>